<dbReference type="SMART" id="SM00460">
    <property type="entry name" value="TGc"/>
    <property type="match status" value="1"/>
</dbReference>
<dbReference type="Gene3D" id="3.10.620.30">
    <property type="match status" value="1"/>
</dbReference>
<dbReference type="InterPro" id="IPR038765">
    <property type="entry name" value="Papain-like_cys_pep_sf"/>
</dbReference>
<dbReference type="InterPro" id="IPR002931">
    <property type="entry name" value="Transglutaminase-like"/>
</dbReference>
<evidence type="ECO:0000256" key="1">
    <source>
        <dbReference type="SAM" id="Phobius"/>
    </source>
</evidence>
<dbReference type="Proteomes" id="UP000078437">
    <property type="component" value="Chromosome"/>
</dbReference>
<dbReference type="PANTHER" id="PTHR46333">
    <property type="entry name" value="CYTOKINESIS PROTEIN 3"/>
    <property type="match status" value="1"/>
</dbReference>
<evidence type="ECO:0000259" key="2">
    <source>
        <dbReference type="SMART" id="SM00460"/>
    </source>
</evidence>
<accession>A0A191WCL7</accession>
<dbReference type="PANTHER" id="PTHR46333:SF2">
    <property type="entry name" value="CYTOKINESIS PROTEIN 3"/>
    <property type="match status" value="1"/>
</dbReference>
<keyword evidence="1" id="KW-0812">Transmembrane</keyword>
<keyword evidence="4" id="KW-1185">Reference proteome</keyword>
<organism evidence="3 4">
    <name type="scientific">Agromyces aureus</name>
    <dbReference type="NCBI Taxonomy" id="453304"/>
    <lineage>
        <taxon>Bacteria</taxon>
        <taxon>Bacillati</taxon>
        <taxon>Actinomycetota</taxon>
        <taxon>Actinomycetes</taxon>
        <taxon>Micrococcales</taxon>
        <taxon>Microbacteriaceae</taxon>
        <taxon>Agromyces</taxon>
    </lineage>
</organism>
<sequence length="728" mass="76324">MHPAVPDATANAGSAGAGAGAGAAATAAVTDGQAAGGTVPAAKRSRRGLVIGLIAGGTAVLLVAGTVIGLNVAGAFGGGGDLTTVGGYDYAEPMLDLERDHEFELRAAYDLEAKASEVGAEEFDTDFAFEVFTDAALSKHAPIMVNQWNDTVTISAQEDAEARYADSDAFEGRETESPRIRDIGEAYGAWGLNATYYLVQHLDEQGAELERPRVTPFTVQHELEAPTVTFATDGGTGNLSVAWQAVEGASSYLVVASSTNGNTREISVVGETDGETTWSTTDAVFDMNEGSKATWAIEQNVGLQLFDRSADELENDATAYQMAELLRSAEFDLGVIATDGTSYSPYISYDGLSVAGDLPFTRAEGATDELYPDRIVGVANLQSVPTKFAFTSLDGATRQSVAYADPAAVVEYPDYSAVGIRGKGTDLGMWLNLERGVDVAAEIAAFNARAEAEAPTTGGGVELVSAPVDEMIDQFEPSTTAPATDLPIVASNDFTRYLAANLIDRQQAIDVSAYVGAPGMPSLDDAIQEATEQNPYVVGVDGYGASDGILYVTYTASADDLAANRDATYAKAQEVVAEVITDGMGDAEKVTALNDWITANAEYDYEALAAKEALGSVPDAEAAAWQASGALVDGSAVCAGYAYAFEALALEAGLDAVVVTGDVTAGGRHAWNKVSIDGRWLAVDTTWNDDEAANQYLMITDAEFTGPAERTEDIFWMQDSRIGDYAAK</sequence>
<keyword evidence="1" id="KW-1133">Transmembrane helix</keyword>
<evidence type="ECO:0000313" key="4">
    <source>
        <dbReference type="Proteomes" id="UP000078437"/>
    </source>
</evidence>
<name>A0A191WCL7_9MICO</name>
<evidence type="ECO:0000313" key="3">
    <source>
        <dbReference type="EMBL" id="ANJ26006.1"/>
    </source>
</evidence>
<gene>
    <name evidence="3" type="ORF">ATC03_03910</name>
</gene>
<feature type="domain" description="Transglutaminase-like" evidence="2">
    <location>
        <begin position="630"/>
        <end position="687"/>
    </location>
</feature>
<dbReference type="GO" id="GO:0005737">
    <property type="term" value="C:cytoplasm"/>
    <property type="evidence" value="ECO:0007669"/>
    <property type="project" value="TreeGrafter"/>
</dbReference>
<dbReference type="Pfam" id="PF01841">
    <property type="entry name" value="Transglut_core"/>
    <property type="match status" value="1"/>
</dbReference>
<proteinExistence type="predicted"/>
<reference evidence="3 4" key="1">
    <citation type="journal article" date="2016" name="Int. J. Syst. Evol. Microbiol.">
        <title>Agromyces aureus sp. nov., isolated from the rhizosphere of Salix caprea L. grown in a heavy-metal-contaminated soil.</title>
        <authorList>
            <person name="Corretto E."/>
            <person name="Antonielli L."/>
            <person name="Sessitsch A."/>
            <person name="Compant S."/>
            <person name="Gorfer M."/>
            <person name="Kuffner M."/>
            <person name="Brader G."/>
        </authorList>
    </citation>
    <scope>NUCLEOTIDE SEQUENCE [LARGE SCALE GENOMIC DNA]</scope>
    <source>
        <strain evidence="3 4">AR33</strain>
    </source>
</reference>
<dbReference type="AlphaFoldDB" id="A0A191WCL7"/>
<feature type="transmembrane region" description="Helical" evidence="1">
    <location>
        <begin position="49"/>
        <end position="70"/>
    </location>
</feature>
<reference evidence="4" key="2">
    <citation type="submission" date="2016-01" db="EMBL/GenBank/DDBJ databases">
        <title>Complete genome sequence of Agromyces aureus AR33T and comparison with related organisms.</title>
        <authorList>
            <person name="Corretto E."/>
            <person name="Antonielli L."/>
            <person name="Sessitsch A."/>
            <person name="Brader G."/>
        </authorList>
    </citation>
    <scope>NUCLEOTIDE SEQUENCE [LARGE SCALE GENOMIC DNA]</scope>
    <source>
        <strain evidence="4">AR33</strain>
    </source>
</reference>
<dbReference type="KEGG" id="agy:ATC03_03910"/>
<dbReference type="EMBL" id="CP013979">
    <property type="protein sequence ID" value="ANJ26006.1"/>
    <property type="molecule type" value="Genomic_DNA"/>
</dbReference>
<dbReference type="InterPro" id="IPR052557">
    <property type="entry name" value="CAP/Cytokinesis_protein"/>
</dbReference>
<keyword evidence="1" id="KW-0472">Membrane</keyword>
<protein>
    <recommendedName>
        <fullName evidence="2">Transglutaminase-like domain-containing protein</fullName>
    </recommendedName>
</protein>
<dbReference type="STRING" id="453304.ATC03_03910"/>
<dbReference type="SUPFAM" id="SSF54001">
    <property type="entry name" value="Cysteine proteinases"/>
    <property type="match status" value="1"/>
</dbReference>